<name>A0ABQ5CCW6_9ASTR</name>
<organism evidence="1 2">
    <name type="scientific">Tanacetum coccineum</name>
    <dbReference type="NCBI Taxonomy" id="301880"/>
    <lineage>
        <taxon>Eukaryota</taxon>
        <taxon>Viridiplantae</taxon>
        <taxon>Streptophyta</taxon>
        <taxon>Embryophyta</taxon>
        <taxon>Tracheophyta</taxon>
        <taxon>Spermatophyta</taxon>
        <taxon>Magnoliopsida</taxon>
        <taxon>eudicotyledons</taxon>
        <taxon>Gunneridae</taxon>
        <taxon>Pentapetalae</taxon>
        <taxon>asterids</taxon>
        <taxon>campanulids</taxon>
        <taxon>Asterales</taxon>
        <taxon>Asteraceae</taxon>
        <taxon>Asteroideae</taxon>
        <taxon>Anthemideae</taxon>
        <taxon>Anthemidinae</taxon>
        <taxon>Tanacetum</taxon>
    </lineage>
</organism>
<comment type="caution">
    <text evidence="1">The sequence shown here is derived from an EMBL/GenBank/DDBJ whole genome shotgun (WGS) entry which is preliminary data.</text>
</comment>
<dbReference type="EMBL" id="BQNB010014082">
    <property type="protein sequence ID" value="GJT23776.1"/>
    <property type="molecule type" value="Genomic_DNA"/>
</dbReference>
<keyword evidence="2" id="KW-1185">Reference proteome</keyword>
<reference evidence="1" key="2">
    <citation type="submission" date="2022-01" db="EMBL/GenBank/DDBJ databases">
        <authorList>
            <person name="Yamashiro T."/>
            <person name="Shiraishi A."/>
            <person name="Satake H."/>
            <person name="Nakayama K."/>
        </authorList>
    </citation>
    <scope>NUCLEOTIDE SEQUENCE</scope>
</reference>
<evidence type="ECO:0000313" key="1">
    <source>
        <dbReference type="EMBL" id="GJT23776.1"/>
    </source>
</evidence>
<sequence length="166" mass="18025">MRGFSWSHGAEGKDSFVKYDMARNDDFVGVQVKAPISTMIVSVSEKDKWCGTRGKLCGGKVDVIVDGDGWEDINITRVTKTLMPKEIVISIIVEHSTGSVMLCSGETYSTSSPLMADLLAICIVRRLALTYGWKNAIVELDSKVAISVASIEVDHPWALAAFVVGI</sequence>
<evidence type="ECO:0008006" key="3">
    <source>
        <dbReference type="Google" id="ProtNLM"/>
    </source>
</evidence>
<dbReference type="Proteomes" id="UP001151760">
    <property type="component" value="Unassembled WGS sequence"/>
</dbReference>
<evidence type="ECO:0000313" key="2">
    <source>
        <dbReference type="Proteomes" id="UP001151760"/>
    </source>
</evidence>
<reference evidence="1" key="1">
    <citation type="journal article" date="2022" name="Int. J. Mol. Sci.">
        <title>Draft Genome of Tanacetum Coccineum: Genomic Comparison of Closely Related Tanacetum-Family Plants.</title>
        <authorList>
            <person name="Yamashiro T."/>
            <person name="Shiraishi A."/>
            <person name="Nakayama K."/>
            <person name="Satake H."/>
        </authorList>
    </citation>
    <scope>NUCLEOTIDE SEQUENCE</scope>
</reference>
<proteinExistence type="predicted"/>
<accession>A0ABQ5CCW6</accession>
<gene>
    <name evidence="1" type="ORF">Tco_0893713</name>
</gene>
<protein>
    <recommendedName>
        <fullName evidence="3">RNase H type-1 domain-containing protein</fullName>
    </recommendedName>
</protein>